<reference evidence="6" key="1">
    <citation type="journal article" date="2019" name="Int. J. Syst. Evol. Microbiol.">
        <title>The Global Catalogue of Microorganisms (GCM) 10K type strain sequencing project: providing services to taxonomists for standard genome sequencing and annotation.</title>
        <authorList>
            <consortium name="The Broad Institute Genomics Platform"/>
            <consortium name="The Broad Institute Genome Sequencing Center for Infectious Disease"/>
            <person name="Wu L."/>
            <person name="Ma J."/>
        </authorList>
    </citation>
    <scope>NUCLEOTIDE SEQUENCE [LARGE SCALE GENOMIC DNA]</scope>
    <source>
        <strain evidence="6">JCM 18053</strain>
    </source>
</reference>
<organism evidence="5 6">
    <name type="scientific">Prosthecobacter algae</name>
    <dbReference type="NCBI Taxonomy" id="1144682"/>
    <lineage>
        <taxon>Bacteria</taxon>
        <taxon>Pseudomonadati</taxon>
        <taxon>Verrucomicrobiota</taxon>
        <taxon>Verrucomicrobiia</taxon>
        <taxon>Verrucomicrobiales</taxon>
        <taxon>Verrucomicrobiaceae</taxon>
        <taxon>Prosthecobacter</taxon>
    </lineage>
</organism>
<dbReference type="Pfam" id="PF05345">
    <property type="entry name" value="He_PIG"/>
    <property type="match status" value="1"/>
</dbReference>
<dbReference type="SUPFAM" id="SSF48726">
    <property type="entry name" value="Immunoglobulin"/>
    <property type="match status" value="2"/>
</dbReference>
<dbReference type="Gene3D" id="2.60.40.10">
    <property type="entry name" value="Immunoglobulins"/>
    <property type="match status" value="4"/>
</dbReference>
<dbReference type="InterPro" id="IPR013783">
    <property type="entry name" value="Ig-like_fold"/>
</dbReference>
<evidence type="ECO:0000256" key="2">
    <source>
        <dbReference type="ARBA" id="ARBA00023157"/>
    </source>
</evidence>
<dbReference type="SMART" id="SM00409">
    <property type="entry name" value="IG"/>
    <property type="match status" value="2"/>
</dbReference>
<keyword evidence="6" id="KW-1185">Reference proteome</keyword>
<evidence type="ECO:0000313" key="5">
    <source>
        <dbReference type="EMBL" id="GAA5138278.1"/>
    </source>
</evidence>
<dbReference type="Proteomes" id="UP001499852">
    <property type="component" value="Unassembled WGS sequence"/>
</dbReference>
<dbReference type="InterPro" id="IPR015919">
    <property type="entry name" value="Cadherin-like_sf"/>
</dbReference>
<name>A0ABP9P3P2_9BACT</name>
<dbReference type="EMBL" id="BAABIA010000003">
    <property type="protein sequence ID" value="GAA5138278.1"/>
    <property type="molecule type" value="Genomic_DNA"/>
</dbReference>
<keyword evidence="3" id="KW-0732">Signal</keyword>
<dbReference type="PROSITE" id="PS50194">
    <property type="entry name" value="FILAMIN_REPEAT"/>
    <property type="match status" value="1"/>
</dbReference>
<comment type="caution">
    <text evidence="5">The sequence shown here is derived from an EMBL/GenBank/DDBJ whole genome shotgun (WGS) entry which is preliminary data.</text>
</comment>
<dbReference type="PANTHER" id="PTHR44170">
    <property type="entry name" value="PROTEIN SIDEKICK"/>
    <property type="match status" value="1"/>
</dbReference>
<feature type="signal peptide" evidence="3">
    <location>
        <begin position="1"/>
        <end position="29"/>
    </location>
</feature>
<dbReference type="PROSITE" id="PS50835">
    <property type="entry name" value="IG_LIKE"/>
    <property type="match status" value="2"/>
</dbReference>
<keyword evidence="2" id="KW-1015">Disulfide bond</keyword>
<dbReference type="InterPro" id="IPR007110">
    <property type="entry name" value="Ig-like_dom"/>
</dbReference>
<accession>A0ABP9P3P2</accession>
<feature type="domain" description="Ig-like" evidence="4">
    <location>
        <begin position="1128"/>
        <end position="1225"/>
    </location>
</feature>
<dbReference type="SUPFAM" id="SSF49313">
    <property type="entry name" value="Cadherin-like"/>
    <property type="match status" value="1"/>
</dbReference>
<dbReference type="PANTHER" id="PTHR44170:SF6">
    <property type="entry name" value="CONTACTIN"/>
    <property type="match status" value="1"/>
</dbReference>
<dbReference type="InterPro" id="IPR017868">
    <property type="entry name" value="Filamin/ABP280_repeat-like"/>
</dbReference>
<evidence type="ECO:0000256" key="1">
    <source>
        <dbReference type="ARBA" id="ARBA00022737"/>
    </source>
</evidence>
<evidence type="ECO:0000259" key="4">
    <source>
        <dbReference type="PROSITE" id="PS50835"/>
    </source>
</evidence>
<protein>
    <recommendedName>
        <fullName evidence="4">Ig-like domain-containing protein</fullName>
    </recommendedName>
</protein>
<dbReference type="RefSeq" id="WP_345735924.1">
    <property type="nucleotide sequence ID" value="NZ_BAABIA010000003.1"/>
</dbReference>
<feature type="chain" id="PRO_5046100313" description="Ig-like domain-containing protein" evidence="3">
    <location>
        <begin position="30"/>
        <end position="1726"/>
    </location>
</feature>
<dbReference type="InterPro" id="IPR003599">
    <property type="entry name" value="Ig_sub"/>
</dbReference>
<dbReference type="SUPFAM" id="SSF82171">
    <property type="entry name" value="DPP6 N-terminal domain-like"/>
    <property type="match status" value="1"/>
</dbReference>
<keyword evidence="1" id="KW-0677">Repeat</keyword>
<dbReference type="InterPro" id="IPR036179">
    <property type="entry name" value="Ig-like_dom_sf"/>
</dbReference>
<proteinExistence type="predicted"/>
<feature type="domain" description="Ig-like" evidence="4">
    <location>
        <begin position="1052"/>
        <end position="1126"/>
    </location>
</feature>
<dbReference type="NCBIfam" id="TIGR04534">
    <property type="entry name" value="ELWxxDGT_rpt"/>
    <property type="match status" value="1"/>
</dbReference>
<evidence type="ECO:0000256" key="3">
    <source>
        <dbReference type="SAM" id="SignalP"/>
    </source>
</evidence>
<evidence type="ECO:0000313" key="6">
    <source>
        <dbReference type="Proteomes" id="UP001499852"/>
    </source>
</evidence>
<sequence>MKNPFSALFPTAAFLWVATLSGMAQSSEAEVIDINTQPPATNTSRKTMVKVNTGSGEILLIGIDDPLSGSELWRSDGTALGTRQVRDILPGTAGSEPRDLTAVGNRVFFTAQEADNKTGLWVTNGEFAGTTRLKLFDSSGQPGIRRVDRLNAFNGRLIFRGYDTTGSEIWMSDGTAEGTVRNLDITGSPLNSDVDHFFNANNSTLYFTANNGSLGRELWKMNSAFQTSIYQDIQIGIESSFPADSTPIDQNTPGFQAEITSITSPQTGTFLYFVGDGPEGIELRRTDGSATINGTKVVRDIVPGSESSAPRSLKAMTVGGTEFLYFAANQINVTGRELWRTNPTTEVTEIVRDIVDGVNSSGVNNLIVLGNTLFFTANEGQGVELWRSNGIPGAAGTTRVTNINPGAGSSNPTNFNIFSSKLMFTAVNGDNAMGLYSAIATGAETLVKQFAAGDTASNFVQIGSNLYFLVNGSQLWVTNGVNAAGTTLVKDFQLGNAGSFATGLAADGTGMVYFSATDGLSGQELWKSDGTQGGTSLVANIRPEAETPNPPPLDSAPTSITPSGEQIFFSADATGSNRELWVTDGTGPGTRVVKTIGDLEINTGGASDPTFLTDIEGVLYFSAVSAGNGREPWRTDGTPAGTVMIANLVDDTLSSNPEQFVKYKNDVFFVSRAQLQQTRLRKESAPFNFIQDSNSSTDGPLNVKELLVFGTGTNERLFFVGANSTRGTELWKSNGVIGAGGATECIDINPNSGSSTPEYLTVVGTSLFFVATDGSISNTGRELWRTTGSLATTKIVKDIFVGTESSDPENLIESGGKLFFTANTAANGRELWVSNGTAAGTLLLKDIVPGPGSPEITNMRNVDGILVFSANNGTDGREVWISDGTALGTRMLQDLAPQSASSNPGEFTALDGRVLFTGSTPEAGNELLLSFVGSNLEVELQPANSAVASGSTVTFPAVNFKLNTTLTFTLKNTGVNGLNTIKPVITGVNASEFTLVAPKAAISVAANASTTMAVRFTPKEGGIRRATLSISSNDNEPKPYVIQLEGTGNKDPEITLQPLPLMLNVGEPASFESNAIGTAPLALQWRRGSASVAGATSTMLNISAVTLKDAGAYSLFVKGSPLTAISNPAELGVVEDYVVPPTLVAGIGKVATLKVNAAGNQLTYQWMRQRLGEPTPTDLVNDDRFSGATTKTLIIKGLLTSDTAEYSCRVSNPAGSKIGGTTQLNVFGEPPDVLTTQNMPNGVVGGDYYHQIKIDPDPIKSALTYSATGLPPGLKVNVKTGEITGRPTKDGNYSPILTAKNTVGGDNYTVVPAINIELFPAGVEGIYSGTVEHNGEINGHLGGRLDLTVTKTGSFSGSLTLGGSKLPIKGIMNVYRAETNTRPEFQLLVKRTGKPVPDPVTLQVELNPVTGLLTSNSKVTVQGETALITGARRVDALAAAQYVGYYTFGMELGDLGQVGEASAATIPQGWSFGSFTVAKDGRLTFAGRTADGDRIIGASFVGVDSKIVVFQTMYTPLKGSLLGSLTVDSVNTADLTDNTLTGDVEWVRPADPKSKTRTYVAGFGMTGTPVTDPVALEATGSIYVKPVGTALTLDLPAPMTLDLEFRYGGLLTADAMARLDSSVILAASHKITQPTPATSGQTRLASIAGATGLFTGSFALTDADLRPNFTKPLIRRVTFQGIMVKDHLGDKFGAGFFLLPEQPEGSETPTTVPILSGEIELTPNLP</sequence>
<dbReference type="InterPro" id="IPR030916">
    <property type="entry name" value="ELWxxDGT_rpt"/>
</dbReference>
<gene>
    <name evidence="5" type="ORF">GCM10023213_16770</name>
</gene>